<gene>
    <name evidence="1" type="ORF">K461DRAFT_319062</name>
</gene>
<dbReference type="Proteomes" id="UP000799439">
    <property type="component" value="Unassembled WGS sequence"/>
</dbReference>
<proteinExistence type="predicted"/>
<organism evidence="1 2">
    <name type="scientific">Myriangium duriaei CBS 260.36</name>
    <dbReference type="NCBI Taxonomy" id="1168546"/>
    <lineage>
        <taxon>Eukaryota</taxon>
        <taxon>Fungi</taxon>
        <taxon>Dikarya</taxon>
        <taxon>Ascomycota</taxon>
        <taxon>Pezizomycotina</taxon>
        <taxon>Dothideomycetes</taxon>
        <taxon>Dothideomycetidae</taxon>
        <taxon>Myriangiales</taxon>
        <taxon>Myriangiaceae</taxon>
        <taxon>Myriangium</taxon>
    </lineage>
</organism>
<comment type="caution">
    <text evidence="1">The sequence shown here is derived from an EMBL/GenBank/DDBJ whole genome shotgun (WGS) entry which is preliminary data.</text>
</comment>
<keyword evidence="2" id="KW-1185">Reference proteome</keyword>
<dbReference type="EMBL" id="ML996083">
    <property type="protein sequence ID" value="KAF2154509.1"/>
    <property type="molecule type" value="Genomic_DNA"/>
</dbReference>
<dbReference type="AlphaFoldDB" id="A0A9P4J485"/>
<reference evidence="1" key="1">
    <citation type="journal article" date="2020" name="Stud. Mycol.">
        <title>101 Dothideomycetes genomes: a test case for predicting lifestyles and emergence of pathogens.</title>
        <authorList>
            <person name="Haridas S."/>
            <person name="Albert R."/>
            <person name="Binder M."/>
            <person name="Bloem J."/>
            <person name="Labutti K."/>
            <person name="Salamov A."/>
            <person name="Andreopoulos B."/>
            <person name="Baker S."/>
            <person name="Barry K."/>
            <person name="Bills G."/>
            <person name="Bluhm B."/>
            <person name="Cannon C."/>
            <person name="Castanera R."/>
            <person name="Culley D."/>
            <person name="Daum C."/>
            <person name="Ezra D."/>
            <person name="Gonzalez J."/>
            <person name="Henrissat B."/>
            <person name="Kuo A."/>
            <person name="Liang C."/>
            <person name="Lipzen A."/>
            <person name="Lutzoni F."/>
            <person name="Magnuson J."/>
            <person name="Mondo S."/>
            <person name="Nolan M."/>
            <person name="Ohm R."/>
            <person name="Pangilinan J."/>
            <person name="Park H.-J."/>
            <person name="Ramirez L."/>
            <person name="Alfaro M."/>
            <person name="Sun H."/>
            <person name="Tritt A."/>
            <person name="Yoshinaga Y."/>
            <person name="Zwiers L.-H."/>
            <person name="Turgeon B."/>
            <person name="Goodwin S."/>
            <person name="Spatafora J."/>
            <person name="Crous P."/>
            <person name="Grigoriev I."/>
        </authorList>
    </citation>
    <scope>NUCLEOTIDE SEQUENCE</scope>
    <source>
        <strain evidence="1">CBS 260.36</strain>
    </source>
</reference>
<sequence>MASTKTGLALEAEQEIKAIRDSDRTAELGNTLSIRKDLLRVNAVDVKWQKWGSERVDKYYHLAFTNTTLSNVKGNLFIHASYIANFEGITTTDGDRLTFTLTNAFQYGQKDKSGRNRFLVFHSPELKEIYQHRFIQASLVKYGTLLGGLLSDNVDGAKKGTEAVMDLAKSMFGDTLRVF</sequence>
<dbReference type="OrthoDB" id="4537670at2759"/>
<protein>
    <submittedName>
        <fullName evidence="1">Uncharacterized protein</fullName>
    </submittedName>
</protein>
<evidence type="ECO:0000313" key="1">
    <source>
        <dbReference type="EMBL" id="KAF2154509.1"/>
    </source>
</evidence>
<evidence type="ECO:0000313" key="2">
    <source>
        <dbReference type="Proteomes" id="UP000799439"/>
    </source>
</evidence>
<accession>A0A9P4J485</accession>
<name>A0A9P4J485_9PEZI</name>